<comment type="caution">
    <text evidence="2">The sequence shown here is derived from an EMBL/GenBank/DDBJ whole genome shotgun (WGS) entry which is preliminary data.</text>
</comment>
<dbReference type="EMBL" id="BMHQ01000009">
    <property type="protein sequence ID" value="GGE22724.1"/>
    <property type="molecule type" value="Genomic_DNA"/>
</dbReference>
<dbReference type="AlphaFoldDB" id="A0A8J2VIZ1"/>
<dbReference type="PANTHER" id="PTHR43802:SF1">
    <property type="entry name" value="IP11341P-RELATED"/>
    <property type="match status" value="1"/>
</dbReference>
<dbReference type="GO" id="GO:0003824">
    <property type="term" value="F:catalytic activity"/>
    <property type="evidence" value="ECO:0007669"/>
    <property type="project" value="UniProtKB-ARBA"/>
</dbReference>
<evidence type="ECO:0000256" key="1">
    <source>
        <dbReference type="ARBA" id="ARBA00005254"/>
    </source>
</evidence>
<reference evidence="2" key="1">
    <citation type="journal article" date="2014" name="Int. J. Syst. Evol. Microbiol.">
        <title>Complete genome sequence of Corynebacterium casei LMG S-19264T (=DSM 44701T), isolated from a smear-ripened cheese.</title>
        <authorList>
            <consortium name="US DOE Joint Genome Institute (JGI-PGF)"/>
            <person name="Walter F."/>
            <person name="Albersmeier A."/>
            <person name="Kalinowski J."/>
            <person name="Ruckert C."/>
        </authorList>
    </citation>
    <scope>NUCLEOTIDE SEQUENCE</scope>
    <source>
        <strain evidence="2">CGMCC 1.15179</strain>
    </source>
</reference>
<dbReference type="InterPro" id="IPR029045">
    <property type="entry name" value="ClpP/crotonase-like_dom_sf"/>
</dbReference>
<organism evidence="2 3">
    <name type="scientific">Marinithermofilum abyssi</name>
    <dbReference type="NCBI Taxonomy" id="1571185"/>
    <lineage>
        <taxon>Bacteria</taxon>
        <taxon>Bacillati</taxon>
        <taxon>Bacillota</taxon>
        <taxon>Bacilli</taxon>
        <taxon>Bacillales</taxon>
        <taxon>Thermoactinomycetaceae</taxon>
        <taxon>Marinithermofilum</taxon>
    </lineage>
</organism>
<dbReference type="InterPro" id="IPR001753">
    <property type="entry name" value="Enoyl-CoA_hydra/iso"/>
</dbReference>
<dbReference type="CDD" id="cd06558">
    <property type="entry name" value="crotonase-like"/>
    <property type="match status" value="1"/>
</dbReference>
<accession>A0A8J2VIZ1</accession>
<gene>
    <name evidence="2" type="ORF">GCM10011571_25980</name>
</gene>
<dbReference type="Proteomes" id="UP000625210">
    <property type="component" value="Unassembled WGS sequence"/>
</dbReference>
<dbReference type="RefSeq" id="WP_188648318.1">
    <property type="nucleotide sequence ID" value="NZ_BMHQ01000009.1"/>
</dbReference>
<dbReference type="Gene3D" id="3.90.226.10">
    <property type="entry name" value="2-enoyl-CoA Hydratase, Chain A, domain 1"/>
    <property type="match status" value="1"/>
</dbReference>
<evidence type="ECO:0000313" key="3">
    <source>
        <dbReference type="Proteomes" id="UP000625210"/>
    </source>
</evidence>
<keyword evidence="3" id="KW-1185">Reference proteome</keyword>
<comment type="similarity">
    <text evidence="1">Belongs to the enoyl-CoA hydratase/isomerase family.</text>
</comment>
<proteinExistence type="inferred from homology"/>
<protein>
    <submittedName>
        <fullName evidence="2">2,3-dehydroadipyl-CoA hydratase</fullName>
    </submittedName>
</protein>
<reference evidence="2" key="2">
    <citation type="submission" date="2020-09" db="EMBL/GenBank/DDBJ databases">
        <authorList>
            <person name="Sun Q."/>
            <person name="Zhou Y."/>
        </authorList>
    </citation>
    <scope>NUCLEOTIDE SEQUENCE</scope>
    <source>
        <strain evidence="2">CGMCC 1.15179</strain>
    </source>
</reference>
<dbReference type="PANTHER" id="PTHR43802">
    <property type="entry name" value="ENOYL-COA HYDRATASE"/>
    <property type="match status" value="1"/>
</dbReference>
<name>A0A8J2VIZ1_9BACL</name>
<dbReference type="Pfam" id="PF00378">
    <property type="entry name" value="ECH_1"/>
    <property type="match status" value="1"/>
</dbReference>
<dbReference type="SUPFAM" id="SSF52096">
    <property type="entry name" value="ClpP/crotonase"/>
    <property type="match status" value="1"/>
</dbReference>
<evidence type="ECO:0000313" key="2">
    <source>
        <dbReference type="EMBL" id="GGE22724.1"/>
    </source>
</evidence>
<sequence>METLKVYREGAAGWIQFNRPLVRNAVNRQMMQELEEQIRLWEQDDRVKVLVLTGNARGFVSGGDLDELHQHSTAEEVYPFMRRMGQVLHCLHQLEKPTVAAVQGAAVGGGCEIAASCDFRLASENARFAFVQSRMGITSGWGGGSRLLSQMDRGIALRWLLTGDWISAREAWEAGWVHQLVPDDSFTAHVQRFADNLCHASLGVITNYVRLVRASVQGAALESLAEMEARSCSQLWETEEHRQAVKSFLQRRDKPSEE</sequence>